<comment type="pathway">
    <text evidence="13">Membrane lipid metabolism; glycerophospholipid metabolism.</text>
</comment>
<evidence type="ECO:0000256" key="17">
    <source>
        <dbReference type="RuleBase" id="RU000437"/>
    </source>
</evidence>
<dbReference type="InterPro" id="IPR008927">
    <property type="entry name" value="6-PGluconate_DH-like_C_sf"/>
</dbReference>
<feature type="binding site" evidence="13">
    <location>
        <position position="261"/>
    </location>
    <ligand>
        <name>sn-glycerol 3-phosphate</name>
        <dbReference type="ChEBI" id="CHEBI:57597"/>
    </ligand>
</feature>
<feature type="domain" description="Glycerol-3-phosphate dehydrogenase NAD-dependent N-terminal" evidence="18">
    <location>
        <begin position="11"/>
        <end position="164"/>
    </location>
</feature>
<keyword evidence="6 13" id="KW-0443">Lipid metabolism</keyword>
<evidence type="ECO:0000259" key="19">
    <source>
        <dbReference type="Pfam" id="PF07479"/>
    </source>
</evidence>
<feature type="binding site" evidence="13">
    <location>
        <position position="39"/>
    </location>
    <ligand>
        <name>NADPH</name>
        <dbReference type="ChEBI" id="CHEBI:57783"/>
    </ligand>
</feature>
<keyword evidence="5 13" id="KW-0520">NAD</keyword>
<feature type="binding site" evidence="13">
    <location>
        <position position="259"/>
    </location>
    <ligand>
        <name>sn-glycerol 3-phosphate</name>
        <dbReference type="ChEBI" id="CHEBI:57597"/>
    </ligand>
</feature>
<dbReference type="Proteomes" id="UP000027318">
    <property type="component" value="Unassembled WGS sequence"/>
</dbReference>
<dbReference type="PROSITE" id="PS00957">
    <property type="entry name" value="NAD_G3PDH"/>
    <property type="match status" value="1"/>
</dbReference>
<evidence type="ECO:0000256" key="2">
    <source>
        <dbReference type="ARBA" id="ARBA00022516"/>
    </source>
</evidence>
<feature type="binding site" evidence="16">
    <location>
        <position position="260"/>
    </location>
    <ligand>
        <name>NAD(+)</name>
        <dbReference type="ChEBI" id="CHEBI:57540"/>
    </ligand>
</feature>
<comment type="function">
    <text evidence="13">Catalyzes the reduction of the glycolytic intermediate dihydroxyacetone phosphate (DHAP) to sn-glycerol 3-phosphate (G3P), the key precursor for phospholipid synthesis.</text>
</comment>
<evidence type="ECO:0000256" key="12">
    <source>
        <dbReference type="ARBA" id="ARBA00080511"/>
    </source>
</evidence>
<evidence type="ECO:0000313" key="20">
    <source>
        <dbReference type="EMBL" id="KDE38569.1"/>
    </source>
</evidence>
<dbReference type="PANTHER" id="PTHR11728">
    <property type="entry name" value="GLYCEROL-3-PHOSPHATE DEHYDROGENASE"/>
    <property type="match status" value="1"/>
</dbReference>
<keyword evidence="4 13" id="KW-0560">Oxidoreductase</keyword>
<dbReference type="NCBIfam" id="NF000940">
    <property type="entry name" value="PRK00094.1-2"/>
    <property type="match status" value="1"/>
</dbReference>
<evidence type="ECO:0000259" key="18">
    <source>
        <dbReference type="Pfam" id="PF01210"/>
    </source>
</evidence>
<feature type="binding site" evidence="16">
    <location>
        <begin position="15"/>
        <end position="20"/>
    </location>
    <ligand>
        <name>NAD(+)</name>
        <dbReference type="ChEBI" id="CHEBI:57540"/>
    </ligand>
</feature>
<dbReference type="GO" id="GO:0141153">
    <property type="term" value="F:glycerol-3-phosphate dehydrogenase (NADP+) activity"/>
    <property type="evidence" value="ECO:0007669"/>
    <property type="project" value="RHEA"/>
</dbReference>
<dbReference type="Gene3D" id="1.10.1040.10">
    <property type="entry name" value="N-(1-d-carboxylethyl)-l-norvaline Dehydrogenase, domain 2"/>
    <property type="match status" value="1"/>
</dbReference>
<feature type="active site" description="Proton acceptor" evidence="13 14">
    <location>
        <position position="196"/>
    </location>
</feature>
<dbReference type="EC" id="1.1.1.94" evidence="10 13"/>
<dbReference type="InterPro" id="IPR036291">
    <property type="entry name" value="NAD(P)-bd_dom_sf"/>
</dbReference>
<dbReference type="GO" id="GO:0046168">
    <property type="term" value="P:glycerol-3-phosphate catabolic process"/>
    <property type="evidence" value="ECO:0007669"/>
    <property type="project" value="InterPro"/>
</dbReference>
<comment type="catalytic activity">
    <reaction evidence="13">
        <text>sn-glycerol 3-phosphate + NAD(+) = dihydroxyacetone phosphate + NADH + H(+)</text>
        <dbReference type="Rhea" id="RHEA:11092"/>
        <dbReference type="ChEBI" id="CHEBI:15378"/>
        <dbReference type="ChEBI" id="CHEBI:57540"/>
        <dbReference type="ChEBI" id="CHEBI:57597"/>
        <dbReference type="ChEBI" id="CHEBI:57642"/>
        <dbReference type="ChEBI" id="CHEBI:57945"/>
        <dbReference type="EC" id="1.1.1.94"/>
    </reaction>
</comment>
<evidence type="ECO:0000256" key="16">
    <source>
        <dbReference type="PIRSR" id="PIRSR000114-3"/>
    </source>
</evidence>
<evidence type="ECO:0000256" key="8">
    <source>
        <dbReference type="ARBA" id="ARBA00023264"/>
    </source>
</evidence>
<dbReference type="NCBIfam" id="NF000946">
    <property type="entry name" value="PRK00094.2-4"/>
    <property type="match status" value="1"/>
</dbReference>
<dbReference type="InterPro" id="IPR006109">
    <property type="entry name" value="G3P_DH_NAD-dep_C"/>
</dbReference>
<keyword evidence="7 13" id="KW-0594">Phospholipid biosynthesis</keyword>
<feature type="binding site" evidence="13">
    <location>
        <position position="113"/>
    </location>
    <ligand>
        <name>NADPH</name>
        <dbReference type="ChEBI" id="CHEBI:57783"/>
    </ligand>
</feature>
<feature type="binding site" evidence="13">
    <location>
        <position position="249"/>
    </location>
    <ligand>
        <name>sn-glycerol 3-phosphate</name>
        <dbReference type="ChEBI" id="CHEBI:57597"/>
    </ligand>
</feature>
<keyword evidence="21" id="KW-1185">Reference proteome</keyword>
<organism evidence="20 21">
    <name type="scientific">Nitrincola lacisaponensis</name>
    <dbReference type="NCBI Taxonomy" id="267850"/>
    <lineage>
        <taxon>Bacteria</taxon>
        <taxon>Pseudomonadati</taxon>
        <taxon>Pseudomonadota</taxon>
        <taxon>Gammaproteobacteria</taxon>
        <taxon>Oceanospirillales</taxon>
        <taxon>Oceanospirillaceae</taxon>
        <taxon>Nitrincola</taxon>
    </lineage>
</organism>
<evidence type="ECO:0000313" key="21">
    <source>
        <dbReference type="Proteomes" id="UP000027318"/>
    </source>
</evidence>
<dbReference type="UniPathway" id="UPA00940"/>
<protein>
    <recommendedName>
        <fullName evidence="11 13">Glycerol-3-phosphate dehydrogenase [NAD(P)+]</fullName>
        <ecNumber evidence="10 13">1.1.1.94</ecNumber>
    </recommendedName>
    <alternativeName>
        <fullName evidence="13">NAD(P)(+)-dependent glycerol-3-phosphate dehydrogenase</fullName>
    </alternativeName>
    <alternativeName>
        <fullName evidence="12 13">NAD(P)H-dependent dihydroxyacetone-phosphate reductase</fullName>
    </alternativeName>
</protein>
<dbReference type="InterPro" id="IPR011128">
    <property type="entry name" value="G3P_DH_NAD-dep_N"/>
</dbReference>
<reference evidence="20 21" key="1">
    <citation type="journal article" date="2005" name="Int. J. Syst. Evol. Microbiol.">
        <title>Nitrincola lacisaponensis gen. nov., sp. nov., a novel alkaliphilic bacterium isolated from an alkaline, saline lake.</title>
        <authorList>
            <person name="Dimitriu P.A."/>
            <person name="Shukla S.K."/>
            <person name="Conradt J."/>
            <person name="Marquez M.C."/>
            <person name="Ventosa A."/>
            <person name="Maglia A."/>
            <person name="Peyton B.M."/>
            <person name="Pinkart H.C."/>
            <person name="Mormile M.R."/>
        </authorList>
    </citation>
    <scope>NUCLEOTIDE SEQUENCE [LARGE SCALE GENOMIC DNA]</scope>
    <source>
        <strain evidence="20 21">4CA</strain>
    </source>
</reference>
<feature type="binding site" evidence="13">
    <location>
        <position position="18"/>
    </location>
    <ligand>
        <name>NADPH</name>
        <dbReference type="ChEBI" id="CHEBI:57783"/>
    </ligand>
</feature>
<dbReference type="InterPro" id="IPR006168">
    <property type="entry name" value="G3P_DH_NAD-dep"/>
</dbReference>
<dbReference type="STRING" id="267850.ADINL_3024"/>
<feature type="binding site" evidence="16">
    <location>
        <position position="145"/>
    </location>
    <ligand>
        <name>NAD(+)</name>
        <dbReference type="ChEBI" id="CHEBI:57540"/>
    </ligand>
</feature>
<feature type="domain" description="Glycerol-3-phosphate dehydrogenase NAD-dependent C-terminal" evidence="19">
    <location>
        <begin position="185"/>
        <end position="324"/>
    </location>
</feature>
<evidence type="ECO:0000256" key="11">
    <source>
        <dbReference type="ARBA" id="ARBA00069372"/>
    </source>
</evidence>
<dbReference type="GO" id="GO:0005975">
    <property type="term" value="P:carbohydrate metabolic process"/>
    <property type="evidence" value="ECO:0007669"/>
    <property type="project" value="InterPro"/>
</dbReference>
<dbReference type="Gene3D" id="3.40.50.720">
    <property type="entry name" value="NAD(P)-binding Rossmann-like Domain"/>
    <property type="match status" value="1"/>
</dbReference>
<dbReference type="SUPFAM" id="SSF51735">
    <property type="entry name" value="NAD(P)-binding Rossmann-fold domains"/>
    <property type="match status" value="1"/>
</dbReference>
<evidence type="ECO:0000256" key="15">
    <source>
        <dbReference type="PIRSR" id="PIRSR000114-2"/>
    </source>
</evidence>
<comment type="catalytic activity">
    <reaction evidence="9">
        <text>sn-glycerol 3-phosphate + NADP(+) = dihydroxyacetone phosphate + NADPH + H(+)</text>
        <dbReference type="Rhea" id="RHEA:11096"/>
        <dbReference type="ChEBI" id="CHEBI:15378"/>
        <dbReference type="ChEBI" id="CHEBI:57597"/>
        <dbReference type="ChEBI" id="CHEBI:57642"/>
        <dbReference type="ChEBI" id="CHEBI:57783"/>
        <dbReference type="ChEBI" id="CHEBI:58349"/>
        <dbReference type="EC" id="1.1.1.94"/>
    </reaction>
    <physiologicalReaction direction="right-to-left" evidence="9">
        <dbReference type="Rhea" id="RHEA:11098"/>
    </physiologicalReaction>
</comment>
<proteinExistence type="inferred from homology"/>
<dbReference type="SUPFAM" id="SSF48179">
    <property type="entry name" value="6-phosphogluconate dehydrogenase C-terminal domain-like"/>
    <property type="match status" value="1"/>
</dbReference>
<dbReference type="GO" id="GO:0141152">
    <property type="term" value="F:glycerol-3-phosphate dehydrogenase (NAD+) activity"/>
    <property type="evidence" value="ECO:0007669"/>
    <property type="project" value="RHEA"/>
</dbReference>
<dbReference type="FunFam" id="3.40.50.720:FF:000019">
    <property type="entry name" value="Glycerol-3-phosphate dehydrogenase [NAD(P)+]"/>
    <property type="match status" value="1"/>
</dbReference>
<dbReference type="GO" id="GO:0046167">
    <property type="term" value="P:glycerol-3-phosphate biosynthetic process"/>
    <property type="evidence" value="ECO:0007669"/>
    <property type="project" value="UniProtKB-UniRule"/>
</dbReference>
<feature type="binding site" evidence="13">
    <location>
        <position position="145"/>
    </location>
    <ligand>
        <name>NADPH</name>
        <dbReference type="ChEBI" id="CHEBI:57783"/>
    </ligand>
</feature>
<dbReference type="HAMAP" id="MF_00394">
    <property type="entry name" value="NAD_Glyc3P_dehydrog"/>
    <property type="match status" value="1"/>
</dbReference>
<dbReference type="GO" id="GO:0046474">
    <property type="term" value="P:glycerophospholipid biosynthetic process"/>
    <property type="evidence" value="ECO:0007669"/>
    <property type="project" value="TreeGrafter"/>
</dbReference>
<evidence type="ECO:0000256" key="3">
    <source>
        <dbReference type="ARBA" id="ARBA00022857"/>
    </source>
</evidence>
<dbReference type="PATRIC" id="fig|267850.7.peg.2975"/>
<keyword evidence="13" id="KW-0547">Nucleotide-binding</keyword>
<dbReference type="GO" id="GO:0051287">
    <property type="term" value="F:NAD binding"/>
    <property type="evidence" value="ECO:0007669"/>
    <property type="project" value="InterPro"/>
</dbReference>
<comment type="caution">
    <text evidence="13">Lacks conserved residue(s) required for the propagation of feature annotation.</text>
</comment>
<dbReference type="PIRSF" id="PIRSF000114">
    <property type="entry name" value="Glycerol-3-P_dh"/>
    <property type="match status" value="1"/>
</dbReference>
<comment type="caution">
    <text evidence="20">The sequence shown here is derived from an EMBL/GenBank/DDBJ whole genome shotgun (WGS) entry which is preliminary data.</text>
</comment>
<keyword evidence="2 13" id="KW-0444">Lipid biosynthesis</keyword>
<evidence type="ECO:0000256" key="4">
    <source>
        <dbReference type="ARBA" id="ARBA00023002"/>
    </source>
</evidence>
<comment type="subcellular location">
    <subcellularLocation>
        <location evidence="13">Cytoplasm</location>
    </subcellularLocation>
</comment>
<accession>A0A063XYJ1</accession>
<keyword evidence="13" id="KW-0963">Cytoplasm</keyword>
<gene>
    <name evidence="13" type="primary">gpsA</name>
    <name evidence="20" type="ORF">ADINL_3024</name>
</gene>
<dbReference type="GO" id="GO:0005829">
    <property type="term" value="C:cytosol"/>
    <property type="evidence" value="ECO:0007669"/>
    <property type="project" value="TreeGrafter"/>
</dbReference>
<feature type="binding site" evidence="13">
    <location>
        <position position="141"/>
    </location>
    <ligand>
        <name>sn-glycerol 3-phosphate</name>
        <dbReference type="ChEBI" id="CHEBI:57597"/>
    </ligand>
</feature>
<evidence type="ECO:0000256" key="6">
    <source>
        <dbReference type="ARBA" id="ARBA00023098"/>
    </source>
</evidence>
<dbReference type="Pfam" id="PF07479">
    <property type="entry name" value="NAD_Gly3P_dh_C"/>
    <property type="match status" value="1"/>
</dbReference>
<dbReference type="InterPro" id="IPR013328">
    <property type="entry name" value="6PGD_dom2"/>
</dbReference>
<keyword evidence="8 13" id="KW-1208">Phospholipid metabolism</keyword>
<feature type="binding site" evidence="13">
    <location>
        <position position="196"/>
    </location>
    <ligand>
        <name>sn-glycerol 3-phosphate</name>
        <dbReference type="ChEBI" id="CHEBI:57597"/>
    </ligand>
</feature>
<dbReference type="NCBIfam" id="NF000942">
    <property type="entry name" value="PRK00094.1-4"/>
    <property type="match status" value="1"/>
</dbReference>
<feature type="binding site" evidence="15">
    <location>
        <begin position="260"/>
        <end position="261"/>
    </location>
    <ligand>
        <name>substrate</name>
    </ligand>
</feature>
<evidence type="ECO:0000256" key="7">
    <source>
        <dbReference type="ARBA" id="ARBA00023209"/>
    </source>
</evidence>
<dbReference type="EMBL" id="JMSZ01000042">
    <property type="protein sequence ID" value="KDE38569.1"/>
    <property type="molecule type" value="Genomic_DNA"/>
</dbReference>
<evidence type="ECO:0000256" key="1">
    <source>
        <dbReference type="ARBA" id="ARBA00011009"/>
    </source>
</evidence>
<sequence>METQVTHTSHIAVLGGGSFGTVIANMVAEKGLPVRLWMRDAERVEQINRERCNTRYVPDYPLAASLEATADLSYALKGAEVVFLSIPSHAFRSVLRQAVIDLTPEQMLISTTKGIETESFSLMSEIIADEVPGARIGVLSGPNLAKEIARRQLTATVIASQDEALRSRIQQLLHSPYFRVYASTDTYGVELGGTLKNIYAIAAGMSAALGMGENTRSMLMTRALAEMSRFAVSMGANPMTFLGLAGVGDLIVTCMSPLSRNYRVGYALGQGKTLDEAVSVLGEVAEGVNTLHQVRDKASEMNIYMPLVMGLYEVVFTGAPVTEVARSMMVNVQSSDVEFVLPRDACAVSGAGPSSSQ</sequence>
<evidence type="ECO:0000256" key="13">
    <source>
        <dbReference type="HAMAP-Rule" id="MF_00394"/>
    </source>
</evidence>
<feature type="binding site" evidence="13">
    <location>
        <position position="286"/>
    </location>
    <ligand>
        <name>NADPH</name>
        <dbReference type="ChEBI" id="CHEBI:57783"/>
    </ligand>
</feature>
<feature type="binding site" evidence="13">
    <location>
        <position position="56"/>
    </location>
    <ligand>
        <name>NADPH</name>
        <dbReference type="ChEBI" id="CHEBI:57783"/>
    </ligand>
</feature>
<name>A0A063XYJ1_9GAMM</name>
<feature type="binding site" evidence="15">
    <location>
        <position position="113"/>
    </location>
    <ligand>
        <name>substrate</name>
    </ligand>
</feature>
<feature type="binding site" evidence="13">
    <location>
        <position position="260"/>
    </location>
    <ligand>
        <name>NADPH</name>
        <dbReference type="ChEBI" id="CHEBI:57783"/>
    </ligand>
</feature>
<feature type="binding site" evidence="13">
    <location>
        <position position="260"/>
    </location>
    <ligand>
        <name>sn-glycerol 3-phosphate</name>
        <dbReference type="ChEBI" id="CHEBI:57597"/>
    </ligand>
</feature>
<evidence type="ECO:0000256" key="5">
    <source>
        <dbReference type="ARBA" id="ARBA00023027"/>
    </source>
</evidence>
<feature type="binding site" evidence="13">
    <location>
        <position position="284"/>
    </location>
    <ligand>
        <name>NADPH</name>
        <dbReference type="ChEBI" id="CHEBI:57783"/>
    </ligand>
</feature>
<dbReference type="OrthoDB" id="9812273at2"/>
<evidence type="ECO:0000256" key="14">
    <source>
        <dbReference type="PIRSR" id="PIRSR000114-1"/>
    </source>
</evidence>
<comment type="similarity">
    <text evidence="1 13 17">Belongs to the NAD-dependent glycerol-3-phosphate dehydrogenase family.</text>
</comment>
<keyword evidence="3 13" id="KW-0521">NADP</keyword>
<feature type="binding site" evidence="13">
    <location>
        <position position="19"/>
    </location>
    <ligand>
        <name>NADPH</name>
        <dbReference type="ChEBI" id="CHEBI:57783"/>
    </ligand>
</feature>
<evidence type="ECO:0000256" key="9">
    <source>
        <dbReference type="ARBA" id="ARBA00052716"/>
    </source>
</evidence>
<dbReference type="Pfam" id="PF01210">
    <property type="entry name" value="NAD_Gly3P_dh_N"/>
    <property type="match status" value="1"/>
</dbReference>
<feature type="binding site" evidence="13">
    <location>
        <position position="113"/>
    </location>
    <ligand>
        <name>sn-glycerol 3-phosphate</name>
        <dbReference type="ChEBI" id="CHEBI:57597"/>
    </ligand>
</feature>
<evidence type="ECO:0000256" key="10">
    <source>
        <dbReference type="ARBA" id="ARBA00066687"/>
    </source>
</evidence>
<dbReference type="AlphaFoldDB" id="A0A063XYJ1"/>
<dbReference type="PRINTS" id="PR00077">
    <property type="entry name" value="GPDHDRGNASE"/>
</dbReference>
<dbReference type="FunFam" id="1.10.1040.10:FF:000001">
    <property type="entry name" value="Glycerol-3-phosphate dehydrogenase [NAD(P)+]"/>
    <property type="match status" value="1"/>
</dbReference>
<dbReference type="PANTHER" id="PTHR11728:SF1">
    <property type="entry name" value="GLYCEROL-3-PHOSPHATE DEHYDROGENASE [NAD(+)] 2, CHLOROPLASTIC"/>
    <property type="match status" value="1"/>
</dbReference>